<dbReference type="Proteomes" id="UP000196475">
    <property type="component" value="Unassembled WGS sequence"/>
</dbReference>
<name>A0A1Y3PIS9_9BACI</name>
<dbReference type="InterPro" id="IPR050194">
    <property type="entry name" value="Glycosyltransferase_grp1"/>
</dbReference>
<dbReference type="AlphaFoldDB" id="A0A1Y3PIS9"/>
<dbReference type="Pfam" id="PF00534">
    <property type="entry name" value="Glycos_transf_1"/>
    <property type="match status" value="1"/>
</dbReference>
<evidence type="ECO:0000259" key="3">
    <source>
        <dbReference type="Pfam" id="PF13439"/>
    </source>
</evidence>
<reference evidence="5" key="1">
    <citation type="submission" date="2016-06" db="EMBL/GenBank/DDBJ databases">
        <authorList>
            <person name="Nascimento L."/>
            <person name="Pereira R.V."/>
            <person name="Martins L.F."/>
            <person name="Quaggio R.B."/>
            <person name="Silva A.M."/>
            <person name="Setubal J.C."/>
        </authorList>
    </citation>
    <scope>NUCLEOTIDE SEQUENCE [LARGE SCALE GENOMIC DNA]</scope>
</reference>
<proteinExistence type="inferred from homology"/>
<comment type="similarity">
    <text evidence="1">Belongs to the glycosyltransferase group 1 family. Glycosyltransferase 4 subfamily.</text>
</comment>
<evidence type="ECO:0000313" key="4">
    <source>
        <dbReference type="EMBL" id="OUM86036.1"/>
    </source>
</evidence>
<sequence length="361" mass="40379">MRIGILAPIAWRTPPRKYGPWEQVCANLADGLVERGHEVYLFATGDSATRAKLVSVCPEPLGEHPERPSRPWEMIHIGHALEMADKLELDLLHNHMNYFPLPFARLIRTPMVTTLHGAALLEADSRVAYRHYPELPYISISHAERQGCPELNYIANVYNGIRLEEFDFVGQTGEYLLFIGRICPDKGTDLAIEVARKSGLPLIIAGIVPQGQEEFFSAKIRPWIDGKQIQFVGEVGPVERNRLMGGALALLHLVRAPEPFGLVMAEAMACGTPVIGFGLGSVPEVVQHGKTGFVVSSVDEAVRQIGKLSTLRRQDCRRWVEEMFTLEQMVSGYEQAFREFLSGAPEGRRNHLSQKNVFIFK</sequence>
<evidence type="ECO:0008006" key="6">
    <source>
        <dbReference type="Google" id="ProtNLM"/>
    </source>
</evidence>
<evidence type="ECO:0000259" key="2">
    <source>
        <dbReference type="Pfam" id="PF00534"/>
    </source>
</evidence>
<evidence type="ECO:0000256" key="1">
    <source>
        <dbReference type="ARBA" id="ARBA00009481"/>
    </source>
</evidence>
<dbReference type="PANTHER" id="PTHR45947:SF13">
    <property type="entry name" value="TRANSFERASE"/>
    <property type="match status" value="1"/>
</dbReference>
<dbReference type="EMBL" id="LZRT01000094">
    <property type="protein sequence ID" value="OUM86036.1"/>
    <property type="molecule type" value="Genomic_DNA"/>
</dbReference>
<dbReference type="PANTHER" id="PTHR45947">
    <property type="entry name" value="SULFOQUINOVOSYL TRANSFERASE SQD2"/>
    <property type="match status" value="1"/>
</dbReference>
<protein>
    <recommendedName>
        <fullName evidence="6">Glycosyl transferase</fullName>
    </recommendedName>
</protein>
<dbReference type="GO" id="GO:0016757">
    <property type="term" value="F:glycosyltransferase activity"/>
    <property type="evidence" value="ECO:0007669"/>
    <property type="project" value="InterPro"/>
</dbReference>
<comment type="caution">
    <text evidence="4">The sequence shown here is derived from an EMBL/GenBank/DDBJ whole genome shotgun (WGS) entry which is preliminary data.</text>
</comment>
<dbReference type="Pfam" id="PF13439">
    <property type="entry name" value="Glyco_transf_4"/>
    <property type="match status" value="1"/>
</dbReference>
<accession>A0A1Y3PIS9</accession>
<dbReference type="Gene3D" id="3.40.50.2000">
    <property type="entry name" value="Glycogen Phosphorylase B"/>
    <property type="match status" value="2"/>
</dbReference>
<feature type="domain" description="Glycosyl transferase family 1" evidence="2">
    <location>
        <begin position="172"/>
        <end position="321"/>
    </location>
</feature>
<evidence type="ECO:0000313" key="5">
    <source>
        <dbReference type="Proteomes" id="UP000196475"/>
    </source>
</evidence>
<dbReference type="InterPro" id="IPR028098">
    <property type="entry name" value="Glyco_trans_4-like_N"/>
</dbReference>
<gene>
    <name evidence="4" type="ORF">BAA01_01390</name>
</gene>
<dbReference type="SUPFAM" id="SSF53756">
    <property type="entry name" value="UDP-Glycosyltransferase/glycogen phosphorylase"/>
    <property type="match status" value="1"/>
</dbReference>
<organism evidence="4 5">
    <name type="scientific">Bacillus thermozeamaize</name>
    <dbReference type="NCBI Taxonomy" id="230954"/>
    <lineage>
        <taxon>Bacteria</taxon>
        <taxon>Bacillati</taxon>
        <taxon>Bacillota</taxon>
        <taxon>Bacilli</taxon>
        <taxon>Bacillales</taxon>
        <taxon>Bacillaceae</taxon>
        <taxon>Bacillus</taxon>
    </lineage>
</organism>
<dbReference type="CDD" id="cd03802">
    <property type="entry name" value="GT4_AviGT4-like"/>
    <property type="match status" value="1"/>
</dbReference>
<feature type="domain" description="Glycosyltransferase subfamily 4-like N-terminal" evidence="3">
    <location>
        <begin position="22"/>
        <end position="128"/>
    </location>
</feature>
<dbReference type="InterPro" id="IPR001296">
    <property type="entry name" value="Glyco_trans_1"/>
</dbReference>